<feature type="compositionally biased region" description="Pro residues" evidence="1">
    <location>
        <begin position="93"/>
        <end position="105"/>
    </location>
</feature>
<dbReference type="EMBL" id="BFAD01000015">
    <property type="protein sequence ID" value="GBE89042.1"/>
    <property type="molecule type" value="Genomic_DNA"/>
</dbReference>
<evidence type="ECO:0000256" key="1">
    <source>
        <dbReference type="SAM" id="MobiDB-lite"/>
    </source>
</evidence>
<comment type="caution">
    <text evidence="2">The sequence shown here is derived from an EMBL/GenBank/DDBJ whole genome shotgun (WGS) entry which is preliminary data.</text>
</comment>
<dbReference type="AlphaFoldDB" id="A0A401H3Q7"/>
<evidence type="ECO:0000313" key="3">
    <source>
        <dbReference type="Proteomes" id="UP000287166"/>
    </source>
</evidence>
<gene>
    <name evidence="2" type="ORF">SCP_1500440</name>
</gene>
<dbReference type="GeneID" id="38785959"/>
<proteinExistence type="predicted"/>
<accession>A0A401H3Q7</accession>
<keyword evidence="3" id="KW-1185">Reference proteome</keyword>
<organism evidence="2 3">
    <name type="scientific">Sparassis crispa</name>
    <dbReference type="NCBI Taxonomy" id="139825"/>
    <lineage>
        <taxon>Eukaryota</taxon>
        <taxon>Fungi</taxon>
        <taxon>Dikarya</taxon>
        <taxon>Basidiomycota</taxon>
        <taxon>Agaricomycotina</taxon>
        <taxon>Agaricomycetes</taxon>
        <taxon>Polyporales</taxon>
        <taxon>Sparassidaceae</taxon>
        <taxon>Sparassis</taxon>
    </lineage>
</organism>
<sequence length="116" mass="12359">MVMARLQKSNRSHQLATVGVVLTCVALLSDHDLISDAFYTSSPNVPDQAFFGPAGRAHEGFVCGQGLQAPVVLGNSNCQSTLTQTLPRPYPAVPCRTPLPQPSPSRSPLGFKLQLS</sequence>
<name>A0A401H3Q7_9APHY</name>
<feature type="region of interest" description="Disordered" evidence="1">
    <location>
        <begin position="93"/>
        <end position="116"/>
    </location>
</feature>
<dbReference type="InParanoid" id="A0A401H3Q7"/>
<reference evidence="2 3" key="1">
    <citation type="journal article" date="2018" name="Sci. Rep.">
        <title>Genome sequence of the cauliflower mushroom Sparassis crispa (Hanabiratake) and its association with beneficial usage.</title>
        <authorList>
            <person name="Kiyama R."/>
            <person name="Furutani Y."/>
            <person name="Kawaguchi K."/>
            <person name="Nakanishi T."/>
        </authorList>
    </citation>
    <scope>NUCLEOTIDE SEQUENCE [LARGE SCALE GENOMIC DNA]</scope>
</reference>
<dbReference type="Proteomes" id="UP000287166">
    <property type="component" value="Unassembled WGS sequence"/>
</dbReference>
<dbReference type="RefSeq" id="XP_027619955.1">
    <property type="nucleotide sequence ID" value="XM_027764154.1"/>
</dbReference>
<protein>
    <submittedName>
        <fullName evidence="2">Uncharacterized protein</fullName>
    </submittedName>
</protein>
<evidence type="ECO:0000313" key="2">
    <source>
        <dbReference type="EMBL" id="GBE89042.1"/>
    </source>
</evidence>